<accession>A0AAD7R466</accession>
<dbReference type="Proteomes" id="UP001221898">
    <property type="component" value="Unassembled WGS sequence"/>
</dbReference>
<dbReference type="EMBL" id="JAINUG010000730">
    <property type="protein sequence ID" value="KAJ8362197.1"/>
    <property type="molecule type" value="Genomic_DNA"/>
</dbReference>
<keyword evidence="2" id="KW-1185">Reference proteome</keyword>
<evidence type="ECO:0000313" key="2">
    <source>
        <dbReference type="Proteomes" id="UP001221898"/>
    </source>
</evidence>
<evidence type="ECO:0000313" key="1">
    <source>
        <dbReference type="EMBL" id="KAJ8362197.1"/>
    </source>
</evidence>
<feature type="non-terminal residue" evidence="1">
    <location>
        <position position="1"/>
    </location>
</feature>
<comment type="caution">
    <text evidence="1">The sequence shown here is derived from an EMBL/GenBank/DDBJ whole genome shotgun (WGS) entry which is preliminary data.</text>
</comment>
<sequence length="75" mass="8553">LFSRGCWLFREPSTGFLKRSFSHFCPSAEFRFFLIFFLNILNAWVSSGYSGFLPQSKDIHVSLIGESKLPIGMSV</sequence>
<organism evidence="1 2">
    <name type="scientific">Aldrovandia affinis</name>
    <dbReference type="NCBI Taxonomy" id="143900"/>
    <lineage>
        <taxon>Eukaryota</taxon>
        <taxon>Metazoa</taxon>
        <taxon>Chordata</taxon>
        <taxon>Craniata</taxon>
        <taxon>Vertebrata</taxon>
        <taxon>Euteleostomi</taxon>
        <taxon>Actinopterygii</taxon>
        <taxon>Neopterygii</taxon>
        <taxon>Teleostei</taxon>
        <taxon>Notacanthiformes</taxon>
        <taxon>Halosauridae</taxon>
        <taxon>Aldrovandia</taxon>
    </lineage>
</organism>
<reference evidence="1" key="1">
    <citation type="journal article" date="2023" name="Science">
        <title>Genome structures resolve the early diversification of teleost fishes.</title>
        <authorList>
            <person name="Parey E."/>
            <person name="Louis A."/>
            <person name="Montfort J."/>
            <person name="Bouchez O."/>
            <person name="Roques C."/>
            <person name="Iampietro C."/>
            <person name="Lluch J."/>
            <person name="Castinel A."/>
            <person name="Donnadieu C."/>
            <person name="Desvignes T."/>
            <person name="Floi Bucao C."/>
            <person name="Jouanno E."/>
            <person name="Wen M."/>
            <person name="Mejri S."/>
            <person name="Dirks R."/>
            <person name="Jansen H."/>
            <person name="Henkel C."/>
            <person name="Chen W.J."/>
            <person name="Zahm M."/>
            <person name="Cabau C."/>
            <person name="Klopp C."/>
            <person name="Thompson A.W."/>
            <person name="Robinson-Rechavi M."/>
            <person name="Braasch I."/>
            <person name="Lecointre G."/>
            <person name="Bobe J."/>
            <person name="Postlethwait J.H."/>
            <person name="Berthelot C."/>
            <person name="Roest Crollius H."/>
            <person name="Guiguen Y."/>
        </authorList>
    </citation>
    <scope>NUCLEOTIDE SEQUENCE</scope>
    <source>
        <strain evidence="1">NC1722</strain>
    </source>
</reference>
<name>A0AAD7R466_9TELE</name>
<gene>
    <name evidence="1" type="ORF">AAFF_G00390660</name>
</gene>
<dbReference type="AlphaFoldDB" id="A0AAD7R466"/>
<proteinExistence type="predicted"/>
<protein>
    <submittedName>
        <fullName evidence="1">Uncharacterized protein</fullName>
    </submittedName>
</protein>